<evidence type="ECO:0000256" key="1">
    <source>
        <dbReference type="ARBA" id="ARBA00004651"/>
    </source>
</evidence>
<evidence type="ECO:0000256" key="7">
    <source>
        <dbReference type="SAM" id="Phobius"/>
    </source>
</evidence>
<keyword evidence="6 7" id="KW-0472">Membrane</keyword>
<reference evidence="8" key="1">
    <citation type="submission" date="2021-04" db="EMBL/GenBank/DDBJ databases">
        <title>Saccharothrix algeriensis WGS.</title>
        <authorList>
            <person name="Stuskova K."/>
            <person name="Hakalova E."/>
            <person name="Tebbal A.B."/>
            <person name="Eichmeier A."/>
        </authorList>
    </citation>
    <scope>NUCLEOTIDE SEQUENCE</scope>
    <source>
        <strain evidence="8">NRRL B-24137</strain>
    </source>
</reference>
<dbReference type="PANTHER" id="PTHR30106">
    <property type="entry name" value="INNER MEMBRANE PROTEIN YEIH-RELATED"/>
    <property type="match status" value="1"/>
</dbReference>
<proteinExistence type="inferred from homology"/>
<evidence type="ECO:0000313" key="9">
    <source>
        <dbReference type="Proteomes" id="UP000671828"/>
    </source>
</evidence>
<feature type="transmembrane region" description="Helical" evidence="7">
    <location>
        <begin position="284"/>
        <end position="303"/>
    </location>
</feature>
<keyword evidence="3" id="KW-1003">Cell membrane</keyword>
<feature type="transmembrane region" description="Helical" evidence="7">
    <location>
        <begin position="39"/>
        <end position="58"/>
    </location>
</feature>
<feature type="transmembrane region" description="Helical" evidence="7">
    <location>
        <begin position="149"/>
        <end position="171"/>
    </location>
</feature>
<evidence type="ECO:0000256" key="4">
    <source>
        <dbReference type="ARBA" id="ARBA00022692"/>
    </source>
</evidence>
<dbReference type="Pfam" id="PF03601">
    <property type="entry name" value="Cons_hypoth698"/>
    <property type="match status" value="1"/>
</dbReference>
<dbReference type="AlphaFoldDB" id="A0A8T8I799"/>
<evidence type="ECO:0000256" key="3">
    <source>
        <dbReference type="ARBA" id="ARBA00022475"/>
    </source>
</evidence>
<feature type="transmembrane region" description="Helical" evidence="7">
    <location>
        <begin position="225"/>
        <end position="242"/>
    </location>
</feature>
<gene>
    <name evidence="8" type="ORF">J7S33_21450</name>
</gene>
<evidence type="ECO:0000256" key="5">
    <source>
        <dbReference type="ARBA" id="ARBA00022989"/>
    </source>
</evidence>
<organism evidence="8 9">
    <name type="scientific">Saccharothrix algeriensis</name>
    <dbReference type="NCBI Taxonomy" id="173560"/>
    <lineage>
        <taxon>Bacteria</taxon>
        <taxon>Bacillati</taxon>
        <taxon>Actinomycetota</taxon>
        <taxon>Actinomycetes</taxon>
        <taxon>Pseudonocardiales</taxon>
        <taxon>Pseudonocardiaceae</taxon>
        <taxon>Saccharothrix</taxon>
    </lineage>
</organism>
<comment type="similarity">
    <text evidence="2">Belongs to the UPF0324 family.</text>
</comment>
<feature type="transmembrane region" description="Helical" evidence="7">
    <location>
        <begin position="121"/>
        <end position="143"/>
    </location>
</feature>
<comment type="subcellular location">
    <subcellularLocation>
        <location evidence="1">Cell membrane</location>
        <topology evidence="1">Multi-pass membrane protein</topology>
    </subcellularLocation>
</comment>
<dbReference type="EMBL" id="CP072788">
    <property type="protein sequence ID" value="QTR06330.1"/>
    <property type="molecule type" value="Genomic_DNA"/>
</dbReference>
<evidence type="ECO:0000256" key="2">
    <source>
        <dbReference type="ARBA" id="ARBA00007977"/>
    </source>
</evidence>
<keyword evidence="4 7" id="KW-0812">Transmembrane</keyword>
<dbReference type="InterPro" id="IPR018383">
    <property type="entry name" value="UPF0324_pro"/>
</dbReference>
<dbReference type="PANTHER" id="PTHR30106:SF2">
    <property type="entry name" value="UPF0324 INNER MEMBRANE PROTEIN YEIH"/>
    <property type="match status" value="1"/>
</dbReference>
<feature type="transmembrane region" description="Helical" evidence="7">
    <location>
        <begin position="94"/>
        <end position="114"/>
    </location>
</feature>
<accession>A0A8T8I799</accession>
<protein>
    <submittedName>
        <fullName evidence="8">Putative sulfate exporter family transporter</fullName>
    </submittedName>
</protein>
<feature type="transmembrane region" description="Helical" evidence="7">
    <location>
        <begin position="254"/>
        <end position="272"/>
    </location>
</feature>
<evidence type="ECO:0000313" key="8">
    <source>
        <dbReference type="EMBL" id="QTR06330.1"/>
    </source>
</evidence>
<dbReference type="GO" id="GO:0005886">
    <property type="term" value="C:plasma membrane"/>
    <property type="evidence" value="ECO:0007669"/>
    <property type="project" value="UniProtKB-SubCell"/>
</dbReference>
<evidence type="ECO:0000256" key="6">
    <source>
        <dbReference type="ARBA" id="ARBA00023136"/>
    </source>
</evidence>
<dbReference type="Proteomes" id="UP000671828">
    <property type="component" value="Chromosome"/>
</dbReference>
<name>A0A8T8I799_9PSEU</name>
<keyword evidence="5 7" id="KW-1133">Transmembrane helix</keyword>
<sequence length="306" mass="31158">MPVSPTSTSRRRESRSGSSVIARGYDFIARGRLPGRAGAPHAGSVLIAALVLGVLVGGRLPDLAPLTRKLLRAGVVLLGLQLSLPQLVDLGPGILVAAVVTVGVTFCGTLWLGGRLGLPRGLCVLVASGFSICGASAIAAVATERDEEHVATGIALVTLFGTLTMVVLPLLGASPEWIGLSVHEVAQVAAAASPAGLATAMAVKLSRVALLAPIAAGVNRRRGPLVPLFLLGFLAMVAVRSADLLPGAAVDWSRVLTTALFTAAMFGLGTAVRPRSLLATGPRALLLGLLATLLVCSVGYLSLRLV</sequence>